<dbReference type="AlphaFoldDB" id="A0A9Q3FZU8"/>
<name>A0A9Q3FZU8_9BASI</name>
<dbReference type="InterPro" id="IPR021109">
    <property type="entry name" value="Peptidase_aspartic_dom_sf"/>
</dbReference>
<dbReference type="CDD" id="cd00303">
    <property type="entry name" value="retropepsin_like"/>
    <property type="match status" value="1"/>
</dbReference>
<proteinExistence type="predicted"/>
<evidence type="ECO:0000313" key="2">
    <source>
        <dbReference type="Proteomes" id="UP000765509"/>
    </source>
</evidence>
<accession>A0A9Q3FZU8</accession>
<dbReference type="EMBL" id="AVOT02051771">
    <property type="protein sequence ID" value="MBW0546767.1"/>
    <property type="molecule type" value="Genomic_DNA"/>
</dbReference>
<evidence type="ECO:0000313" key="1">
    <source>
        <dbReference type="EMBL" id="MBW0546767.1"/>
    </source>
</evidence>
<dbReference type="Proteomes" id="UP000765509">
    <property type="component" value="Unassembled WGS sequence"/>
</dbReference>
<dbReference type="SUPFAM" id="SSF50630">
    <property type="entry name" value="Acid proteases"/>
    <property type="match status" value="1"/>
</dbReference>
<comment type="caution">
    <text evidence="1">The sequence shown here is derived from an EMBL/GenBank/DDBJ whole genome shotgun (WGS) entry which is preliminary data.</text>
</comment>
<dbReference type="Gene3D" id="2.40.70.10">
    <property type="entry name" value="Acid Proteases"/>
    <property type="match status" value="1"/>
</dbReference>
<reference evidence="1" key="1">
    <citation type="submission" date="2021-03" db="EMBL/GenBank/DDBJ databases">
        <title>Draft genome sequence of rust myrtle Austropuccinia psidii MF-1, a brazilian biotype.</title>
        <authorList>
            <person name="Quecine M.C."/>
            <person name="Pachon D.M.R."/>
            <person name="Bonatelli M.L."/>
            <person name="Correr F.H."/>
            <person name="Franceschini L.M."/>
            <person name="Leite T.F."/>
            <person name="Margarido G.R.A."/>
            <person name="Almeida C.A."/>
            <person name="Ferrarezi J.A."/>
            <person name="Labate C.A."/>
        </authorList>
    </citation>
    <scope>NUCLEOTIDE SEQUENCE</scope>
    <source>
        <strain evidence="1">MF-1</strain>
    </source>
</reference>
<gene>
    <name evidence="1" type="ORF">O181_086482</name>
</gene>
<sequence length="191" mass="21376">MELAETGSEINIIPQEIAIKASLTSRKPDINHIEIGGHEISLVGLSKSIPITMIIGEEKEIHLFIVKGAVHTILGRPFLAYNNVKLEFSHKQGEIFSYIEEDGQKSCLTICNPQAIGWKISPPRGMEVCAYSEIGKWSIHQEESSKRKEIEETESKSSTIVKEIFIGTNKIPLPSIFDQENELNFINQETA</sequence>
<keyword evidence="2" id="KW-1185">Reference proteome</keyword>
<protein>
    <submittedName>
        <fullName evidence="1">Uncharacterized protein</fullName>
    </submittedName>
</protein>
<organism evidence="1 2">
    <name type="scientific">Austropuccinia psidii MF-1</name>
    <dbReference type="NCBI Taxonomy" id="1389203"/>
    <lineage>
        <taxon>Eukaryota</taxon>
        <taxon>Fungi</taxon>
        <taxon>Dikarya</taxon>
        <taxon>Basidiomycota</taxon>
        <taxon>Pucciniomycotina</taxon>
        <taxon>Pucciniomycetes</taxon>
        <taxon>Pucciniales</taxon>
        <taxon>Sphaerophragmiaceae</taxon>
        <taxon>Austropuccinia</taxon>
    </lineage>
</organism>
<dbReference type="OrthoDB" id="2749819at2759"/>